<comment type="caution">
    <text evidence="1">The sequence shown here is derived from an EMBL/GenBank/DDBJ whole genome shotgun (WGS) entry which is preliminary data.</text>
</comment>
<gene>
    <name evidence="1" type="ORF">CK503_03630</name>
</gene>
<protein>
    <submittedName>
        <fullName evidence="1">Uncharacterized protein</fullName>
    </submittedName>
</protein>
<keyword evidence="2" id="KW-1185">Reference proteome</keyword>
<evidence type="ECO:0000313" key="1">
    <source>
        <dbReference type="EMBL" id="PAU95423.1"/>
    </source>
</evidence>
<sequence>MGTSIVHAQSDTLSKEDQIKAAVSPAPDKMKEGARVLGYNEDGELTSLREGSNQLICIADDPQQGNFHVVCYHKALEPFMQRGRELKAKGLSREKVDSIRHKEIEEGKIELPKKPMALYSLTGKKNGFDYTTGMVKNVSPLYVIYVPYATVESTGLSKKPASKGAPWIMEPGKPWAHIMVMTGKETQK</sequence>
<proteinExistence type="predicted"/>
<evidence type="ECO:0000313" key="2">
    <source>
        <dbReference type="Proteomes" id="UP000218831"/>
    </source>
</evidence>
<accession>A0A2A2GEV2</accession>
<dbReference type="OrthoDB" id="9793669at2"/>
<dbReference type="EMBL" id="NSKE01000002">
    <property type="protein sequence ID" value="PAU95423.1"/>
    <property type="molecule type" value="Genomic_DNA"/>
</dbReference>
<reference evidence="1 2" key="1">
    <citation type="submission" date="2017-08" db="EMBL/GenBank/DDBJ databases">
        <title>Aliifodinibius alkalisoli sp. nov., isolated from saline alkaline soil.</title>
        <authorList>
            <person name="Liu D."/>
            <person name="Zhang G."/>
        </authorList>
    </citation>
    <scope>NUCLEOTIDE SEQUENCE [LARGE SCALE GENOMIC DNA]</scope>
    <source>
        <strain evidence="1 2">WN023</strain>
    </source>
</reference>
<organism evidence="1 2">
    <name type="scientific">Fodinibius salipaludis</name>
    <dbReference type="NCBI Taxonomy" id="2032627"/>
    <lineage>
        <taxon>Bacteria</taxon>
        <taxon>Pseudomonadati</taxon>
        <taxon>Balneolota</taxon>
        <taxon>Balneolia</taxon>
        <taxon>Balneolales</taxon>
        <taxon>Balneolaceae</taxon>
        <taxon>Fodinibius</taxon>
    </lineage>
</organism>
<dbReference type="AlphaFoldDB" id="A0A2A2GEV2"/>
<dbReference type="Proteomes" id="UP000218831">
    <property type="component" value="Unassembled WGS sequence"/>
</dbReference>
<name>A0A2A2GEV2_9BACT</name>